<gene>
    <name evidence="1" type="ORF">B6N60_00099</name>
</gene>
<name>A0A975T3T1_9NOST</name>
<evidence type="ECO:0000313" key="2">
    <source>
        <dbReference type="Proteomes" id="UP000683511"/>
    </source>
</evidence>
<organism evidence="1 2">
    <name type="scientific">Richelia sinica FACHB-800</name>
    <dbReference type="NCBI Taxonomy" id="1357546"/>
    <lineage>
        <taxon>Bacteria</taxon>
        <taxon>Bacillati</taxon>
        <taxon>Cyanobacteriota</taxon>
        <taxon>Cyanophyceae</taxon>
        <taxon>Nostocales</taxon>
        <taxon>Nostocaceae</taxon>
        <taxon>Richelia</taxon>
    </lineage>
</organism>
<dbReference type="InterPro" id="IPR016181">
    <property type="entry name" value="Acyl_CoA_acyltransferase"/>
</dbReference>
<dbReference type="RefSeq" id="WP_242034186.1">
    <property type="nucleotide sequence ID" value="NZ_CP021056.1"/>
</dbReference>
<accession>A0A975T3T1</accession>
<dbReference type="SUPFAM" id="SSF55729">
    <property type="entry name" value="Acyl-CoA N-acyltransferases (Nat)"/>
    <property type="match status" value="1"/>
</dbReference>
<dbReference type="Proteomes" id="UP000683511">
    <property type="component" value="Chromosome"/>
</dbReference>
<sequence length="286" mass="32810">MSWKIMRDISEATLISITEKDYAHWHSQIGTHIVYHEGHYWREVAFGFYEPIHWLARLNANKVKHPALLCWGYRTTLCDEDTSQANGSMPVQLLTNVQNYTIQNLGSNRRNHLRRCYKRTQLVELTDSALLEEQGYNVLLSSTQRTAHEKIPSKAEYVSSLRAYLNLQSSLLLAGLADNKLAGYITGYAINGTAYIHEVRIATEAYSSYVGIGLVFEFVQACRRSGEIHEVVYGLHSREDSALCVFKESMGFPVKHIPTKLKINPVIRQVIQNRYPHKYYRLTGRS</sequence>
<dbReference type="AlphaFoldDB" id="A0A975T3T1"/>
<proteinExistence type="predicted"/>
<dbReference type="EMBL" id="CP021056">
    <property type="protein sequence ID" value="QXE21425.1"/>
    <property type="molecule type" value="Genomic_DNA"/>
</dbReference>
<protein>
    <submittedName>
        <fullName evidence="1">Uncharacterized protein</fullName>
    </submittedName>
</protein>
<dbReference type="KEGG" id="rsin:B6N60_00099"/>
<evidence type="ECO:0000313" key="1">
    <source>
        <dbReference type="EMBL" id="QXE21425.1"/>
    </source>
</evidence>
<keyword evidence="2" id="KW-1185">Reference proteome</keyword>
<reference evidence="1" key="1">
    <citation type="submission" date="2017-04" db="EMBL/GenBank/DDBJ databases">
        <title>Genome deletions in a multicellular cyanobacterial endosymbiont for morphological adaptation in marine diatoms.</title>
        <authorList>
            <person name="Wang Y."/>
            <person name="Gao H."/>
            <person name="Li R."/>
            <person name="Xu X."/>
        </authorList>
    </citation>
    <scope>NUCLEOTIDE SEQUENCE</scope>
    <source>
        <strain evidence="1">FACHB 800</strain>
    </source>
</reference>